<dbReference type="Proteomes" id="UP000178735">
    <property type="component" value="Unassembled WGS sequence"/>
</dbReference>
<reference evidence="1 2" key="1">
    <citation type="journal article" date="2016" name="Nat. Commun.">
        <title>Thousands of microbial genomes shed light on interconnected biogeochemical processes in an aquifer system.</title>
        <authorList>
            <person name="Anantharaman K."/>
            <person name="Brown C.T."/>
            <person name="Hug L.A."/>
            <person name="Sharon I."/>
            <person name="Castelle C.J."/>
            <person name="Probst A.J."/>
            <person name="Thomas B.C."/>
            <person name="Singh A."/>
            <person name="Wilkins M.J."/>
            <person name="Karaoz U."/>
            <person name="Brodie E.L."/>
            <person name="Williams K.H."/>
            <person name="Hubbard S.S."/>
            <person name="Banfield J.F."/>
        </authorList>
    </citation>
    <scope>NUCLEOTIDE SEQUENCE [LARGE SCALE GENOMIC DNA]</scope>
</reference>
<dbReference type="GO" id="GO:1990351">
    <property type="term" value="C:transporter complex"/>
    <property type="evidence" value="ECO:0007669"/>
    <property type="project" value="TreeGrafter"/>
</dbReference>
<dbReference type="Gene3D" id="2.60.450.10">
    <property type="entry name" value="Lipopolysaccharide (LPS) transport protein A like domain"/>
    <property type="match status" value="1"/>
</dbReference>
<dbReference type="PANTHER" id="PTHR30189:SF1">
    <property type="entry name" value="LPS-ASSEMBLY PROTEIN LPTD"/>
    <property type="match status" value="1"/>
</dbReference>
<dbReference type="PANTHER" id="PTHR30189">
    <property type="entry name" value="LPS-ASSEMBLY PROTEIN"/>
    <property type="match status" value="1"/>
</dbReference>
<evidence type="ECO:0000313" key="2">
    <source>
        <dbReference type="Proteomes" id="UP000178735"/>
    </source>
</evidence>
<dbReference type="STRING" id="1817813.A2008_05725"/>
<dbReference type="InterPro" id="IPR050218">
    <property type="entry name" value="LptD"/>
</dbReference>
<dbReference type="EMBL" id="MGFH01000058">
    <property type="protein sequence ID" value="OGM06557.1"/>
    <property type="molecule type" value="Genomic_DNA"/>
</dbReference>
<comment type="caution">
    <text evidence="1">The sequence shown here is derived from an EMBL/GenBank/DDBJ whole genome shotgun (WGS) entry which is preliminary data.</text>
</comment>
<protein>
    <recommendedName>
        <fullName evidence="3">Organic solvent tolerance-like N-terminal domain-containing protein</fullName>
    </recommendedName>
</protein>
<proteinExistence type="predicted"/>
<sequence>MVKRSKISAIIALTLILTVCGYGFSYAQITSYDMNSYQNYNNNLNTYSTPYNTTGNQSFNTDQIYNPLIGGSSSVLNTQYTMPIPGEQPNASQPDEFNIKNKLPIYVNGDYVEYRTIEEKVVAKGAAEVRHDKMQLIANNIEADLRKELVFAQGKVVYWQEQGGKLKKVTGEFLVYNIKTGDGFMLDAIVYSDPTVTKAKRVELSANKITAPEGVTYTSCDLDHPHWYIHAKEAVIYPNDKMILKSPSYTIFGLTILKLPYVTMNLRRKQEKKFNTNLGYTKPKGFYQTLSWDYDFGDNQVGSLNMENQSAKGYFHNIRHNYRIRDKISGNIYSDYSYDSLRNETISRSSLAGQYQIKNNANLNYNIDYFSDVIGTYTQNKELNSQYNLSYNEQGYDFLVRYKKRNDLSDRPNQYISSLDYTPEINVNTRREKMAKTPLFLSTRSILGTREETIAGTTASRNIFDTQWRVDTERFQLSSQTNLTVDSSYRLRADRENERENILDGGASLTQNFGKNLNANMRYNNTRSYGFYPFQSNRINTQNKIYSTLAYNGDMVMERGTELRSNLLQFYYDYDMNQFQSVSNDMTLTYKVDKFMYHRFYLRASYDYHDTMFSNLFSGSMNLTNMYLKYDYQAGQRINWQTSTTYDRMTRKYQTLNSTLQFVASPFWTVNTDIIYDIPTKSLRNVNYYLVRDLHCMEATLRANPHQKEYYFEIGIKAFPEDRQRGYYDKTSGRIKRVNPGERLFF</sequence>
<dbReference type="GO" id="GO:0009279">
    <property type="term" value="C:cell outer membrane"/>
    <property type="evidence" value="ECO:0007669"/>
    <property type="project" value="TreeGrafter"/>
</dbReference>
<evidence type="ECO:0000313" key="1">
    <source>
        <dbReference type="EMBL" id="OGM06557.1"/>
    </source>
</evidence>
<dbReference type="AlphaFoldDB" id="A0A1F7WV89"/>
<accession>A0A1F7WV89</accession>
<name>A0A1F7WV89_9BACT</name>
<organism evidence="1 2">
    <name type="scientific">Candidatus Wallbacteria bacterium GWC2_49_35</name>
    <dbReference type="NCBI Taxonomy" id="1817813"/>
    <lineage>
        <taxon>Bacteria</taxon>
        <taxon>Candidatus Walliibacteriota</taxon>
    </lineage>
</organism>
<gene>
    <name evidence="1" type="ORF">A2008_05725</name>
</gene>
<evidence type="ECO:0008006" key="3">
    <source>
        <dbReference type="Google" id="ProtNLM"/>
    </source>
</evidence>